<keyword evidence="2" id="KW-1185">Reference proteome</keyword>
<reference evidence="1" key="1">
    <citation type="submission" date="2023-06" db="EMBL/GenBank/DDBJ databases">
        <title>Genome-scale phylogeny and comparative genomics of the fungal order Sordariales.</title>
        <authorList>
            <consortium name="Lawrence Berkeley National Laboratory"/>
            <person name="Hensen N."/>
            <person name="Bonometti L."/>
            <person name="Westerberg I."/>
            <person name="Brannstrom I.O."/>
            <person name="Guillou S."/>
            <person name="Cros-Aarteil S."/>
            <person name="Calhoun S."/>
            <person name="Haridas S."/>
            <person name="Kuo A."/>
            <person name="Mondo S."/>
            <person name="Pangilinan J."/>
            <person name="Riley R."/>
            <person name="LaButti K."/>
            <person name="Andreopoulos B."/>
            <person name="Lipzen A."/>
            <person name="Chen C."/>
            <person name="Yanf M."/>
            <person name="Daum C."/>
            <person name="Ng V."/>
            <person name="Clum A."/>
            <person name="Steindorff A."/>
            <person name="Ohm R."/>
            <person name="Martin F."/>
            <person name="Silar P."/>
            <person name="Natvig D."/>
            <person name="Lalanne C."/>
            <person name="Gautier V."/>
            <person name="Ament-velasquez S.L."/>
            <person name="Kruys A."/>
            <person name="Hutchinson M.I."/>
            <person name="Powell A.J."/>
            <person name="Barry K."/>
            <person name="Miller A.N."/>
            <person name="Grigoriev I.V."/>
            <person name="Debuchy R."/>
            <person name="Gladieux P."/>
            <person name="Thoren M.H."/>
            <person name="Johannesson H."/>
        </authorList>
    </citation>
    <scope>NUCLEOTIDE SEQUENCE</scope>
    <source>
        <strain evidence="1">SMH3187-1</strain>
    </source>
</reference>
<gene>
    <name evidence="1" type="ORF">B0T18DRAFT_432886</name>
</gene>
<evidence type="ECO:0000313" key="2">
    <source>
        <dbReference type="Proteomes" id="UP001172155"/>
    </source>
</evidence>
<accession>A0AA40BPF9</accession>
<sequence>MITAKKGCHDIVHSLLGFISATPSASDDAVGPIGTTILDTLTTTIPDSDIERLRSSAAIIQERISFCVSSYDDTLCNTNAPGAAPKPLLHINKDLTTSFITYKLINTPSPLPRYAALSYI</sequence>
<organism evidence="1 2">
    <name type="scientific">Schizothecium vesticola</name>
    <dbReference type="NCBI Taxonomy" id="314040"/>
    <lineage>
        <taxon>Eukaryota</taxon>
        <taxon>Fungi</taxon>
        <taxon>Dikarya</taxon>
        <taxon>Ascomycota</taxon>
        <taxon>Pezizomycotina</taxon>
        <taxon>Sordariomycetes</taxon>
        <taxon>Sordariomycetidae</taxon>
        <taxon>Sordariales</taxon>
        <taxon>Schizotheciaceae</taxon>
        <taxon>Schizothecium</taxon>
    </lineage>
</organism>
<dbReference type="AlphaFoldDB" id="A0AA40BPF9"/>
<proteinExistence type="predicted"/>
<dbReference type="EMBL" id="JAUKUD010000007">
    <property type="protein sequence ID" value="KAK0738000.1"/>
    <property type="molecule type" value="Genomic_DNA"/>
</dbReference>
<name>A0AA40BPF9_9PEZI</name>
<protein>
    <submittedName>
        <fullName evidence="1">Uncharacterized protein</fullName>
    </submittedName>
</protein>
<comment type="caution">
    <text evidence="1">The sequence shown here is derived from an EMBL/GenBank/DDBJ whole genome shotgun (WGS) entry which is preliminary data.</text>
</comment>
<evidence type="ECO:0000313" key="1">
    <source>
        <dbReference type="EMBL" id="KAK0738000.1"/>
    </source>
</evidence>
<dbReference type="Proteomes" id="UP001172155">
    <property type="component" value="Unassembled WGS sequence"/>
</dbReference>